<evidence type="ECO:0000313" key="3">
    <source>
        <dbReference type="Proteomes" id="UP001346869"/>
    </source>
</evidence>
<accession>A0AAN8ABT5</accession>
<dbReference type="EMBL" id="JAUZQC010000019">
    <property type="protein sequence ID" value="KAK5854188.1"/>
    <property type="molecule type" value="Genomic_DNA"/>
</dbReference>
<reference evidence="2 3" key="1">
    <citation type="journal article" date="2023" name="Genes (Basel)">
        <title>Chromosome-Level Genome Assembly and Circadian Gene Repertoire of the Patagonia Blennie Eleginops maclovinus-The Closest Ancestral Proxy of Antarctic Cryonotothenioids.</title>
        <authorList>
            <person name="Cheng C.C."/>
            <person name="Rivera-Colon A.G."/>
            <person name="Minhas B.F."/>
            <person name="Wilson L."/>
            <person name="Rayamajhi N."/>
            <person name="Vargas-Chacoff L."/>
            <person name="Catchen J.M."/>
        </authorList>
    </citation>
    <scope>NUCLEOTIDE SEQUENCE [LARGE SCALE GENOMIC DNA]</scope>
    <source>
        <strain evidence="2">JMC-PN-2008</strain>
    </source>
</reference>
<protein>
    <submittedName>
        <fullName evidence="2">Uncharacterized protein</fullName>
    </submittedName>
</protein>
<keyword evidence="3" id="KW-1185">Reference proteome</keyword>
<gene>
    <name evidence="2" type="ORF">PBY51_015280</name>
</gene>
<name>A0AAN8ABT5_ELEMC</name>
<reference evidence="2 3" key="2">
    <citation type="journal article" date="2023" name="Mol. Biol. Evol.">
        <title>Genomics of Secondarily Temperate Adaptation in the Only Non-Antarctic Icefish.</title>
        <authorList>
            <person name="Rivera-Colon A.G."/>
            <person name="Rayamajhi N."/>
            <person name="Minhas B.F."/>
            <person name="Madrigal G."/>
            <person name="Bilyk K.T."/>
            <person name="Yoon V."/>
            <person name="Hune M."/>
            <person name="Gregory S."/>
            <person name="Cheng C.H.C."/>
            <person name="Catchen J.M."/>
        </authorList>
    </citation>
    <scope>NUCLEOTIDE SEQUENCE [LARGE SCALE GENOMIC DNA]</scope>
    <source>
        <strain evidence="2">JMC-PN-2008</strain>
    </source>
</reference>
<sequence length="168" mass="18381">MPTVTCLDALNSDDEYAARNLKKLLGEKPYLYYPACNLSELGCSSSECGPSKSTPGPEGLQMWEPDSSGADFHSTKEGSSPLVNESCNLSGGVEDPSSSWILRTLHQVTFRSIYSCKNFNRRYLYAPPSDISGFVDEGFTLSTQAETMLAESEADEPPIVITQRHEAI</sequence>
<dbReference type="AlphaFoldDB" id="A0AAN8ABT5"/>
<proteinExistence type="predicted"/>
<feature type="compositionally biased region" description="Polar residues" evidence="1">
    <location>
        <begin position="77"/>
        <end position="86"/>
    </location>
</feature>
<evidence type="ECO:0000313" key="2">
    <source>
        <dbReference type="EMBL" id="KAK5854188.1"/>
    </source>
</evidence>
<comment type="caution">
    <text evidence="2">The sequence shown here is derived from an EMBL/GenBank/DDBJ whole genome shotgun (WGS) entry which is preliminary data.</text>
</comment>
<feature type="region of interest" description="Disordered" evidence="1">
    <location>
        <begin position="47"/>
        <end position="86"/>
    </location>
</feature>
<evidence type="ECO:0000256" key="1">
    <source>
        <dbReference type="SAM" id="MobiDB-lite"/>
    </source>
</evidence>
<dbReference type="Proteomes" id="UP001346869">
    <property type="component" value="Unassembled WGS sequence"/>
</dbReference>
<organism evidence="2 3">
    <name type="scientific">Eleginops maclovinus</name>
    <name type="common">Patagonian blennie</name>
    <name type="synonym">Eleginus maclovinus</name>
    <dbReference type="NCBI Taxonomy" id="56733"/>
    <lineage>
        <taxon>Eukaryota</taxon>
        <taxon>Metazoa</taxon>
        <taxon>Chordata</taxon>
        <taxon>Craniata</taxon>
        <taxon>Vertebrata</taxon>
        <taxon>Euteleostomi</taxon>
        <taxon>Actinopterygii</taxon>
        <taxon>Neopterygii</taxon>
        <taxon>Teleostei</taxon>
        <taxon>Neoteleostei</taxon>
        <taxon>Acanthomorphata</taxon>
        <taxon>Eupercaria</taxon>
        <taxon>Perciformes</taxon>
        <taxon>Notothenioidei</taxon>
        <taxon>Eleginopidae</taxon>
        <taxon>Eleginops</taxon>
    </lineage>
</organism>